<dbReference type="AlphaFoldDB" id="A0AAD4Y1V8"/>
<feature type="chain" id="PRO_5042164181" description="Secreted protein" evidence="1">
    <location>
        <begin position="17"/>
        <end position="127"/>
    </location>
</feature>
<keyword evidence="1" id="KW-0732">Signal</keyword>
<evidence type="ECO:0000313" key="2">
    <source>
        <dbReference type="EMBL" id="KAI4530411.1"/>
    </source>
</evidence>
<evidence type="ECO:0008006" key="4">
    <source>
        <dbReference type="Google" id="ProtNLM"/>
    </source>
</evidence>
<name>A0AAD4Y1V8_OVIAM</name>
<reference evidence="2" key="1">
    <citation type="submission" date="2022-03" db="EMBL/GenBank/DDBJ databases">
        <title>Genomic analyses of argali, domestic sheep and their hybrids provide insights into chromosomal evolution, heterosis and genetic basis of agronomic traits.</title>
        <authorList>
            <person name="Li M."/>
        </authorList>
    </citation>
    <scope>NUCLEOTIDE SEQUENCE</scope>
    <source>
        <strain evidence="2">CAU-MHL-2022a</strain>
        <tissue evidence="2">Skin</tissue>
    </source>
</reference>
<feature type="signal peptide" evidence="1">
    <location>
        <begin position="1"/>
        <end position="16"/>
    </location>
</feature>
<protein>
    <recommendedName>
        <fullName evidence="4">Secreted protein</fullName>
    </recommendedName>
</protein>
<gene>
    <name evidence="2" type="ORF">MG293_019300</name>
</gene>
<evidence type="ECO:0000313" key="3">
    <source>
        <dbReference type="Proteomes" id="UP001214576"/>
    </source>
</evidence>
<proteinExistence type="predicted"/>
<accession>A0AAD4Y1V8</accession>
<comment type="caution">
    <text evidence="2">The sequence shown here is derived from an EMBL/GenBank/DDBJ whole genome shotgun (WGS) entry which is preliminary data.</text>
</comment>
<evidence type="ECO:0000256" key="1">
    <source>
        <dbReference type="SAM" id="SignalP"/>
    </source>
</evidence>
<organism evidence="2 3">
    <name type="scientific">Ovis ammon polii</name>
    <dbReference type="NCBI Taxonomy" id="230172"/>
    <lineage>
        <taxon>Eukaryota</taxon>
        <taxon>Metazoa</taxon>
        <taxon>Chordata</taxon>
        <taxon>Craniata</taxon>
        <taxon>Vertebrata</taxon>
        <taxon>Euteleostomi</taxon>
        <taxon>Mammalia</taxon>
        <taxon>Eutheria</taxon>
        <taxon>Laurasiatheria</taxon>
        <taxon>Artiodactyla</taxon>
        <taxon>Ruminantia</taxon>
        <taxon>Pecora</taxon>
        <taxon>Bovidae</taxon>
        <taxon>Caprinae</taxon>
        <taxon>Ovis</taxon>
    </lineage>
</organism>
<keyword evidence="3" id="KW-1185">Reference proteome</keyword>
<dbReference type="EMBL" id="JAKZEL010000025">
    <property type="protein sequence ID" value="KAI4530411.1"/>
    <property type="molecule type" value="Genomic_DNA"/>
</dbReference>
<sequence length="127" mass="14566">MPTTAVMMTAVILCEALTVQQSVYTVQKHNSTDEQNSQAEGRPFHWFPKPAKLSEHTSFFKHHPHGHPLQDAALPIRVGQDRAEVRCLNILWSKMKLHHIQEKIGESYPIMDDKAEKRTREEANVGR</sequence>
<dbReference type="Proteomes" id="UP001214576">
    <property type="component" value="Unassembled WGS sequence"/>
</dbReference>